<dbReference type="OrthoDB" id="9769158at2"/>
<reference evidence="5 6" key="1">
    <citation type="submission" date="2006-02" db="EMBL/GenBank/DDBJ databases">
        <authorList>
            <person name="Pinhassi J."/>
            <person name="Pedros-Alio C."/>
            <person name="Ferriera S."/>
            <person name="Johnson J."/>
            <person name="Kravitz S."/>
            <person name="Halpern A."/>
            <person name="Remington K."/>
            <person name="Beeson K."/>
            <person name="Tran B."/>
            <person name="Rogers Y.-H."/>
            <person name="Friedman R."/>
            <person name="Venter J.C."/>
        </authorList>
    </citation>
    <scope>NUCLEOTIDE SEQUENCE [LARGE SCALE GENOMIC DNA]</scope>
    <source>
        <strain evidence="5 6">MED92</strain>
    </source>
</reference>
<evidence type="ECO:0000259" key="4">
    <source>
        <dbReference type="PROSITE" id="PS50405"/>
    </source>
</evidence>
<evidence type="ECO:0000313" key="5">
    <source>
        <dbReference type="EMBL" id="EAR60675.1"/>
    </source>
</evidence>
<dbReference type="Proteomes" id="UP000002171">
    <property type="component" value="Unassembled WGS sequence"/>
</dbReference>
<keyword evidence="5" id="KW-0808">Transferase</keyword>
<feature type="active site" description="Nucleophile" evidence="1">
    <location>
        <position position="52"/>
    </location>
</feature>
<feature type="domain" description="GST C-terminal" evidence="4">
    <location>
        <begin position="160"/>
        <end position="284"/>
    </location>
</feature>
<dbReference type="InterPro" id="IPR010987">
    <property type="entry name" value="Glutathione-S-Trfase_C-like"/>
</dbReference>
<name>A0A7U8C385_NEPCE</name>
<dbReference type="RefSeq" id="WP_007020347.1">
    <property type="nucleotide sequence ID" value="NZ_CH724125.1"/>
</dbReference>
<dbReference type="SFLD" id="SFLDS00019">
    <property type="entry name" value="Glutathione_Transferase_(cytos"/>
    <property type="match status" value="1"/>
</dbReference>
<feature type="binding site" evidence="2">
    <location>
        <begin position="136"/>
        <end position="137"/>
    </location>
    <ligand>
        <name>glutathione</name>
        <dbReference type="ChEBI" id="CHEBI:57925"/>
    </ligand>
</feature>
<feature type="site" description="Lowers pKa of active site Cys" evidence="3">
    <location>
        <position position="284"/>
    </location>
</feature>
<dbReference type="PIRSF" id="PIRSF015753">
    <property type="entry name" value="GST"/>
    <property type="match status" value="1"/>
</dbReference>
<gene>
    <name evidence="5" type="ORF">MED92_13408</name>
</gene>
<dbReference type="Gene3D" id="1.20.1050.10">
    <property type="match status" value="1"/>
</dbReference>
<dbReference type="SUPFAM" id="SSF52833">
    <property type="entry name" value="Thioredoxin-like"/>
    <property type="match status" value="1"/>
</dbReference>
<dbReference type="CDD" id="cd03190">
    <property type="entry name" value="GST_C_Omega_like"/>
    <property type="match status" value="1"/>
</dbReference>
<sequence length="312" mass="35380">MLVNGQWQRKWDPVQAKDSEGRFIRQSSSFTSRLGASDIESGRYSLIVGYICPWATRTLIARSLLGLEEHIDIKVVNPVLTDFGWRFGGFPGATVSGYSGVEYVHQLYTQTQADYTGRATVPVLWDNKGQCIVNNESADILKIFNQDMRVLHQSSIDLRPAAIEDAIDRFNERIYDSLNNGVYRAGFASSQQAYEEAVDQVFAALDQLEELFTNQKYALANGLTECDIRLFVTLVRFDPAYFSLFKTNVRRIEDYPALSAYLERLLQIEAFSVNTRIDHIKSGYYSIKALNPLGIVPKGPDLPWFKYLKEGV</sequence>
<dbReference type="InterPro" id="IPR036249">
    <property type="entry name" value="Thioredoxin-like_sf"/>
</dbReference>
<dbReference type="AlphaFoldDB" id="A0A7U8C385"/>
<proteinExistence type="predicted"/>
<dbReference type="SUPFAM" id="SSF47616">
    <property type="entry name" value="GST C-terminal domain-like"/>
    <property type="match status" value="1"/>
</dbReference>
<organism evidence="5 6">
    <name type="scientific">Neptuniibacter caesariensis</name>
    <dbReference type="NCBI Taxonomy" id="207954"/>
    <lineage>
        <taxon>Bacteria</taxon>
        <taxon>Pseudomonadati</taxon>
        <taxon>Pseudomonadota</taxon>
        <taxon>Gammaproteobacteria</taxon>
        <taxon>Oceanospirillales</taxon>
        <taxon>Oceanospirillaceae</taxon>
        <taxon>Neptuniibacter</taxon>
    </lineage>
</organism>
<dbReference type="Pfam" id="PF13409">
    <property type="entry name" value="GST_N_2"/>
    <property type="match status" value="1"/>
</dbReference>
<keyword evidence="6" id="KW-1185">Reference proteome</keyword>
<accession>A0A7U8C385</accession>
<dbReference type="Pfam" id="PF13410">
    <property type="entry name" value="GST_C_2"/>
    <property type="match status" value="1"/>
</dbReference>
<dbReference type="InterPro" id="IPR016639">
    <property type="entry name" value="GST_Omega/GSH"/>
</dbReference>
<evidence type="ECO:0000256" key="3">
    <source>
        <dbReference type="PIRSR" id="PIRSR015753-3"/>
    </source>
</evidence>
<protein>
    <submittedName>
        <fullName evidence="5">Glutathione S-transferase</fullName>
    </submittedName>
</protein>
<evidence type="ECO:0000313" key="6">
    <source>
        <dbReference type="Proteomes" id="UP000002171"/>
    </source>
</evidence>
<dbReference type="PANTHER" id="PTHR32419">
    <property type="entry name" value="GLUTATHIONYL-HYDROQUINONE REDUCTASE"/>
    <property type="match status" value="1"/>
</dbReference>
<dbReference type="InterPro" id="IPR004045">
    <property type="entry name" value="Glutathione_S-Trfase_N"/>
</dbReference>
<feature type="active site" description="Proton donor/acceptor" evidence="1">
    <location>
        <position position="183"/>
    </location>
</feature>
<dbReference type="PROSITE" id="PS50405">
    <property type="entry name" value="GST_CTER"/>
    <property type="match status" value="1"/>
</dbReference>
<evidence type="ECO:0000256" key="1">
    <source>
        <dbReference type="PIRSR" id="PIRSR015753-1"/>
    </source>
</evidence>
<dbReference type="PANTHER" id="PTHR32419:SF6">
    <property type="entry name" value="GLUTATHIONE S-TRANSFERASE OMEGA-LIKE 1-RELATED"/>
    <property type="match status" value="1"/>
</dbReference>
<dbReference type="Gene3D" id="3.40.30.10">
    <property type="entry name" value="Glutaredoxin"/>
    <property type="match status" value="1"/>
</dbReference>
<dbReference type="InterPro" id="IPR040079">
    <property type="entry name" value="Glutathione_S-Trfase"/>
</dbReference>
<evidence type="ECO:0000256" key="2">
    <source>
        <dbReference type="PIRSR" id="PIRSR015753-2"/>
    </source>
</evidence>
<comment type="caution">
    <text evidence="5">The sequence shown here is derived from an EMBL/GenBank/DDBJ whole genome shotgun (WGS) entry which is preliminary data.</text>
</comment>
<dbReference type="InterPro" id="IPR036282">
    <property type="entry name" value="Glutathione-S-Trfase_C_sf"/>
</dbReference>
<feature type="site" description="Lowers pKa of active site Cys" evidence="3">
    <location>
        <position position="241"/>
    </location>
</feature>
<dbReference type="GO" id="GO:0004364">
    <property type="term" value="F:glutathione transferase activity"/>
    <property type="evidence" value="ECO:0007669"/>
    <property type="project" value="InterPro"/>
</dbReference>
<dbReference type="InterPro" id="IPR047047">
    <property type="entry name" value="GST_Omega-like_C"/>
</dbReference>
<dbReference type="SFLD" id="SFLDG01206">
    <property type="entry name" value="Xi.1"/>
    <property type="match status" value="1"/>
</dbReference>
<dbReference type="EMBL" id="AAOW01000014">
    <property type="protein sequence ID" value="EAR60675.1"/>
    <property type="molecule type" value="Genomic_DNA"/>
</dbReference>
<dbReference type="SFLD" id="SFLDG01148">
    <property type="entry name" value="Xi_(cytGST)"/>
    <property type="match status" value="1"/>
</dbReference>
<feature type="binding site" evidence="2">
    <location>
        <position position="85"/>
    </location>
    <ligand>
        <name>glutathione</name>
        <dbReference type="ChEBI" id="CHEBI:57925"/>
    </ligand>
</feature>
<feature type="binding site" evidence="2">
    <location>
        <begin position="118"/>
        <end position="121"/>
    </location>
    <ligand>
        <name>glutathione</name>
        <dbReference type="ChEBI" id="CHEBI:57925"/>
    </ligand>
</feature>
<dbReference type="GO" id="GO:0005737">
    <property type="term" value="C:cytoplasm"/>
    <property type="evidence" value="ECO:0007669"/>
    <property type="project" value="TreeGrafter"/>
</dbReference>